<dbReference type="HAMAP" id="MF_01235">
    <property type="entry name" value="ManNAc6P_epimer"/>
    <property type="match status" value="1"/>
</dbReference>
<keyword evidence="5 7" id="KW-0413">Isomerase</keyword>
<gene>
    <name evidence="7 8" type="primary">nanE</name>
    <name evidence="8" type="ORF">MHA01_23720</name>
</gene>
<evidence type="ECO:0000256" key="5">
    <source>
        <dbReference type="ARBA" id="ARBA00023235"/>
    </source>
</evidence>
<dbReference type="EMBL" id="BJUN01000014">
    <property type="protein sequence ID" value="GEK59467.1"/>
    <property type="molecule type" value="Genomic_DNA"/>
</dbReference>
<dbReference type="Pfam" id="PF04131">
    <property type="entry name" value="NanE"/>
    <property type="match status" value="1"/>
</dbReference>
<dbReference type="GO" id="GO:0006053">
    <property type="term" value="P:N-acetylmannosamine catabolic process"/>
    <property type="evidence" value="ECO:0007669"/>
    <property type="project" value="TreeGrafter"/>
</dbReference>
<dbReference type="GO" id="GO:0005975">
    <property type="term" value="P:carbohydrate metabolic process"/>
    <property type="evidence" value="ECO:0007669"/>
    <property type="project" value="UniProtKB-UniRule"/>
</dbReference>
<dbReference type="InterPro" id="IPR013785">
    <property type="entry name" value="Aldolase_TIM"/>
</dbReference>
<dbReference type="NCBIfam" id="NF002231">
    <property type="entry name" value="PRK01130.1"/>
    <property type="match status" value="1"/>
</dbReference>
<dbReference type="GO" id="GO:0005829">
    <property type="term" value="C:cytosol"/>
    <property type="evidence" value="ECO:0007669"/>
    <property type="project" value="TreeGrafter"/>
</dbReference>
<sequence>MIQDIQGGLVVSCQALAHEPLHSSSIMAKMAIAAQEGGAKGIRANTKADILAIRQEVTLPIIGIVKRDYADSSVFITATKREVDELLDSGCEMIALDATHRFRPHGETLRDLVKYIRARNENVQIMADISSKQEAMDAEALGCECVSTTLYGYTQESASHKLYEDDFAFLKTLQSSLKIPVIAEGNVSTPERYHRALELGAHAVVVGGAITRPQQITANFVNHRK</sequence>
<keyword evidence="6 7" id="KW-0119">Carbohydrate metabolism</keyword>
<comment type="function">
    <text evidence="2 7">Converts N-acetylmannosamine-6-phosphate (ManNAc-6-P) to N-acetylglucosamine-6-phosphate (GlcNAc-6-P).</text>
</comment>
<protein>
    <recommendedName>
        <fullName evidence="7">Putative N-acetylmannosamine-6-phosphate 2-epimerase</fullName>
        <ecNumber evidence="7">5.1.3.9</ecNumber>
    </recommendedName>
    <alternativeName>
        <fullName evidence="7">ManNAc-6-P epimerase</fullName>
    </alternativeName>
</protein>
<dbReference type="InterPro" id="IPR011060">
    <property type="entry name" value="RibuloseP-bd_barrel"/>
</dbReference>
<proteinExistence type="inferred from homology"/>
<keyword evidence="9" id="KW-1185">Reference proteome</keyword>
<dbReference type="RefSeq" id="WP_094908663.1">
    <property type="nucleotide sequence ID" value="NZ_BJUN01000014.1"/>
</dbReference>
<dbReference type="EC" id="5.1.3.9" evidence="7"/>
<dbReference type="Gene3D" id="3.20.20.70">
    <property type="entry name" value="Aldolase class I"/>
    <property type="match status" value="1"/>
</dbReference>
<dbReference type="CDD" id="cd04729">
    <property type="entry name" value="NanE"/>
    <property type="match status" value="1"/>
</dbReference>
<evidence type="ECO:0000313" key="8">
    <source>
        <dbReference type="EMBL" id="GEK59467.1"/>
    </source>
</evidence>
<dbReference type="SUPFAM" id="SSF51366">
    <property type="entry name" value="Ribulose-phoshate binding barrel"/>
    <property type="match status" value="1"/>
</dbReference>
<evidence type="ECO:0000256" key="4">
    <source>
        <dbReference type="ARBA" id="ARBA00007439"/>
    </source>
</evidence>
<comment type="similarity">
    <text evidence="4 7">Belongs to the NanE family.</text>
</comment>
<comment type="catalytic activity">
    <reaction evidence="1 7">
        <text>an N-acyl-D-glucosamine 6-phosphate = an N-acyl-D-mannosamine 6-phosphate</text>
        <dbReference type="Rhea" id="RHEA:23932"/>
        <dbReference type="ChEBI" id="CHEBI:57599"/>
        <dbReference type="ChEBI" id="CHEBI:57666"/>
        <dbReference type="EC" id="5.1.3.9"/>
    </reaction>
</comment>
<evidence type="ECO:0000256" key="6">
    <source>
        <dbReference type="ARBA" id="ARBA00023277"/>
    </source>
</evidence>
<dbReference type="OrthoDB" id="9781704at2"/>
<dbReference type="PANTHER" id="PTHR36204">
    <property type="entry name" value="N-ACETYLMANNOSAMINE-6-PHOSPHATE 2-EPIMERASE-RELATED"/>
    <property type="match status" value="1"/>
</dbReference>
<comment type="caution">
    <text evidence="8">The sequence shown here is derived from an EMBL/GenBank/DDBJ whole genome shotgun (WGS) entry which is preliminary data.</text>
</comment>
<dbReference type="PANTHER" id="PTHR36204:SF1">
    <property type="entry name" value="N-ACETYLMANNOSAMINE-6-PHOSPHATE 2-EPIMERASE-RELATED"/>
    <property type="match status" value="1"/>
</dbReference>
<evidence type="ECO:0000256" key="2">
    <source>
        <dbReference type="ARBA" id="ARBA00002147"/>
    </source>
</evidence>
<dbReference type="GO" id="GO:0019262">
    <property type="term" value="P:N-acetylneuraminate catabolic process"/>
    <property type="evidence" value="ECO:0007669"/>
    <property type="project" value="UniProtKB-UniRule"/>
</dbReference>
<name>A0A510YAR5_MARHA</name>
<dbReference type="AlphaFoldDB" id="A0A510YAR5"/>
<reference evidence="8 9" key="1">
    <citation type="submission" date="2019-07" db="EMBL/GenBank/DDBJ databases">
        <title>Whole genome shotgun sequence of Marinococcus halophilus NBRC 102359.</title>
        <authorList>
            <person name="Hosoyama A."/>
            <person name="Uohara A."/>
            <person name="Ohji S."/>
            <person name="Ichikawa N."/>
        </authorList>
    </citation>
    <scope>NUCLEOTIDE SEQUENCE [LARGE SCALE GENOMIC DNA]</scope>
    <source>
        <strain evidence="8 9">NBRC 102359</strain>
    </source>
</reference>
<dbReference type="GO" id="GO:0047465">
    <property type="term" value="F:N-acylglucosamine-6-phosphate 2-epimerase activity"/>
    <property type="evidence" value="ECO:0007669"/>
    <property type="project" value="UniProtKB-EC"/>
</dbReference>
<dbReference type="InterPro" id="IPR007260">
    <property type="entry name" value="NanE"/>
</dbReference>
<dbReference type="UniPathway" id="UPA00629">
    <property type="reaction ID" value="UER00682"/>
</dbReference>
<evidence type="ECO:0000313" key="9">
    <source>
        <dbReference type="Proteomes" id="UP000321051"/>
    </source>
</evidence>
<evidence type="ECO:0000256" key="3">
    <source>
        <dbReference type="ARBA" id="ARBA00005081"/>
    </source>
</evidence>
<evidence type="ECO:0000256" key="1">
    <source>
        <dbReference type="ARBA" id="ARBA00000056"/>
    </source>
</evidence>
<evidence type="ECO:0000256" key="7">
    <source>
        <dbReference type="HAMAP-Rule" id="MF_01235"/>
    </source>
</evidence>
<dbReference type="Proteomes" id="UP000321051">
    <property type="component" value="Unassembled WGS sequence"/>
</dbReference>
<comment type="pathway">
    <text evidence="3 7">Amino-sugar metabolism; N-acetylneuraminate degradation; D-fructose 6-phosphate from N-acetylneuraminate: step 3/5.</text>
</comment>
<dbReference type="FunFam" id="3.20.20.70:FF:000035">
    <property type="entry name" value="Putative N-acetylmannosamine-6-phosphate 2-epimerase"/>
    <property type="match status" value="1"/>
</dbReference>
<accession>A0A510YAR5</accession>
<organism evidence="8 9">
    <name type="scientific">Marinococcus halophilus</name>
    <dbReference type="NCBI Taxonomy" id="1371"/>
    <lineage>
        <taxon>Bacteria</taxon>
        <taxon>Bacillati</taxon>
        <taxon>Bacillota</taxon>
        <taxon>Bacilli</taxon>
        <taxon>Bacillales</taxon>
        <taxon>Bacillaceae</taxon>
        <taxon>Marinococcus</taxon>
    </lineage>
</organism>